<dbReference type="AlphaFoldDB" id="A0A645IJV4"/>
<reference evidence="1" key="1">
    <citation type="submission" date="2019-08" db="EMBL/GenBank/DDBJ databases">
        <authorList>
            <person name="Kucharzyk K."/>
            <person name="Murdoch R.W."/>
            <person name="Higgins S."/>
            <person name="Loffler F."/>
        </authorList>
    </citation>
    <scope>NUCLEOTIDE SEQUENCE</scope>
</reference>
<protein>
    <submittedName>
        <fullName evidence="1">Uncharacterized protein</fullName>
    </submittedName>
</protein>
<gene>
    <name evidence="1" type="ORF">SDC9_196204</name>
</gene>
<proteinExistence type="predicted"/>
<comment type="caution">
    <text evidence="1">The sequence shown here is derived from an EMBL/GenBank/DDBJ whole genome shotgun (WGS) entry which is preliminary data.</text>
</comment>
<sequence>MRDRDTLAEAGGAQLLTGKQAVENLRSGHAETTFEKHPGLFENTFLAARIQIKQDLVGSQNVV</sequence>
<evidence type="ECO:0000313" key="1">
    <source>
        <dbReference type="EMBL" id="MPN48594.1"/>
    </source>
</evidence>
<accession>A0A645IJV4</accession>
<organism evidence="1">
    <name type="scientific">bioreactor metagenome</name>
    <dbReference type="NCBI Taxonomy" id="1076179"/>
    <lineage>
        <taxon>unclassified sequences</taxon>
        <taxon>metagenomes</taxon>
        <taxon>ecological metagenomes</taxon>
    </lineage>
</organism>
<name>A0A645IJV4_9ZZZZ</name>
<dbReference type="EMBL" id="VSSQ01111068">
    <property type="protein sequence ID" value="MPN48594.1"/>
    <property type="molecule type" value="Genomic_DNA"/>
</dbReference>